<evidence type="ECO:0000256" key="5">
    <source>
        <dbReference type="ARBA" id="ARBA00022729"/>
    </source>
</evidence>
<evidence type="ECO:0000256" key="7">
    <source>
        <dbReference type="ARBA" id="ARBA00022837"/>
    </source>
</evidence>
<dbReference type="Proteomes" id="UP000663193">
    <property type="component" value="Chromosome 10"/>
</dbReference>
<keyword evidence="4" id="KW-0479">Metal-binding</keyword>
<gene>
    <name evidence="11" type="ORF">JI435_066960</name>
</gene>
<evidence type="ECO:0000256" key="4">
    <source>
        <dbReference type="ARBA" id="ARBA00022723"/>
    </source>
</evidence>
<keyword evidence="7" id="KW-0106">Calcium</keyword>
<evidence type="ECO:0000256" key="3">
    <source>
        <dbReference type="ARBA" id="ARBA00022651"/>
    </source>
</evidence>
<dbReference type="OrthoDB" id="3039123at2759"/>
<evidence type="ECO:0000256" key="10">
    <source>
        <dbReference type="RuleBase" id="RU361238"/>
    </source>
</evidence>
<evidence type="ECO:0000256" key="2">
    <source>
        <dbReference type="ARBA" id="ARBA00022487"/>
    </source>
</evidence>
<dbReference type="SUPFAM" id="SSF53474">
    <property type="entry name" value="alpha/beta-Hydrolases"/>
    <property type="match status" value="1"/>
</dbReference>
<keyword evidence="8" id="KW-1015">Disulfide bond</keyword>
<evidence type="ECO:0000256" key="9">
    <source>
        <dbReference type="ARBA" id="ARBA00034075"/>
    </source>
</evidence>
<dbReference type="InterPro" id="IPR029058">
    <property type="entry name" value="AB_hydrolase_fold"/>
</dbReference>
<keyword evidence="6 10" id="KW-0378">Hydrolase</keyword>
<dbReference type="GO" id="GO:0046872">
    <property type="term" value="F:metal ion binding"/>
    <property type="evidence" value="ECO:0007669"/>
    <property type="project" value="UniProtKB-KW"/>
</dbReference>
<keyword evidence="3" id="KW-0119">Carbohydrate metabolism</keyword>
<dbReference type="EC" id="3.1.1.-" evidence="10"/>
<keyword evidence="12" id="KW-1185">Reference proteome</keyword>
<dbReference type="GO" id="GO:0030600">
    <property type="term" value="F:feruloyl esterase activity"/>
    <property type="evidence" value="ECO:0007669"/>
    <property type="project" value="UniProtKB-EC"/>
</dbReference>
<dbReference type="VEuPathDB" id="FungiDB:JI435_066960"/>
<evidence type="ECO:0000313" key="11">
    <source>
        <dbReference type="EMBL" id="QRC99753.1"/>
    </source>
</evidence>
<comment type="similarity">
    <text evidence="1 10">Belongs to the tannase family.</text>
</comment>
<dbReference type="PANTHER" id="PTHR33938">
    <property type="entry name" value="FERULOYL ESTERASE B-RELATED"/>
    <property type="match status" value="1"/>
</dbReference>
<dbReference type="InterPro" id="IPR011118">
    <property type="entry name" value="Tannase/feruloyl_esterase"/>
</dbReference>
<keyword evidence="5" id="KW-0732">Signal</keyword>
<evidence type="ECO:0000256" key="1">
    <source>
        <dbReference type="ARBA" id="ARBA00006249"/>
    </source>
</evidence>
<dbReference type="EMBL" id="CP069032">
    <property type="protein sequence ID" value="QRC99753.1"/>
    <property type="molecule type" value="Genomic_DNA"/>
</dbReference>
<dbReference type="AlphaFoldDB" id="A0A7U2F8W5"/>
<sequence>MLEDNDITCNRKAQVTSANICRVALTIKTSMQSSIVFEAWLPKHWNGRFLATGNGGIDGCIKYEDLAYTSSQGFAAVGANNGHNGTGGLPFYNHPDTVIDFAWRSLHTSADVGKQLTKALYGTPHSKSYYLGCSLGGRQGIGNAEKFPSDFDGIVAGAPGVDFNNLYSWRAHFFPLTGAIGSRDSVTSNAWKTWIHDEVLKQCDMIDGVEDGIIENPGLCDFDPSRLLCAGNSTNNCLTQPQVLRLRQIYSDYKYPNGHTIFPAMQPGSEVNAADGLYAGTAWKPSEDWFKYVVYNDPSWNASRFNFEDAAVAERLNPGDIRTFPSLLSRFERRGGKLLIFHGRQDNQITSFNSDRFYKHLKGQRSYTDMDKWVRYFQISGMNHCSTGPGAWVLGQGGNAAAAGIPFQAENNVLKAMVDWVEQSVAPEHMQGTKFVNDSVALGVDFKRRHCRYPLYNAYIGGDHKNASSWECGHGITTGKP</sequence>
<comment type="catalytic activity">
    <reaction evidence="9">
        <text>feruloyl-polysaccharide + H2O = ferulate + polysaccharide.</text>
        <dbReference type="EC" id="3.1.1.73"/>
    </reaction>
</comment>
<evidence type="ECO:0000256" key="6">
    <source>
        <dbReference type="ARBA" id="ARBA00022801"/>
    </source>
</evidence>
<accession>A0A7U2F8W5</accession>
<protein>
    <recommendedName>
        <fullName evidence="10">Carboxylic ester hydrolase</fullName>
        <ecNumber evidence="10">3.1.1.-</ecNumber>
    </recommendedName>
</protein>
<name>A0A7U2F8W5_PHANO</name>
<keyword evidence="2" id="KW-0719">Serine esterase</keyword>
<keyword evidence="3" id="KW-0858">Xylan degradation</keyword>
<evidence type="ECO:0000313" key="12">
    <source>
        <dbReference type="Proteomes" id="UP000663193"/>
    </source>
</evidence>
<reference evidence="12" key="1">
    <citation type="journal article" date="2021" name="BMC Genomics">
        <title>Chromosome-level genome assembly and manually-curated proteome of model necrotroph Parastagonospora nodorum Sn15 reveals a genome-wide trove of candidate effector homologs, and redundancy of virulence-related functions within an accessory chromosome.</title>
        <authorList>
            <person name="Bertazzoni S."/>
            <person name="Jones D.A.B."/>
            <person name="Phan H.T."/>
            <person name="Tan K.-C."/>
            <person name="Hane J.K."/>
        </authorList>
    </citation>
    <scope>NUCLEOTIDE SEQUENCE [LARGE SCALE GENOMIC DNA]</scope>
    <source>
        <strain evidence="12">SN15 / ATCC MYA-4574 / FGSC 10173)</strain>
    </source>
</reference>
<organism evidence="11 12">
    <name type="scientific">Phaeosphaeria nodorum (strain SN15 / ATCC MYA-4574 / FGSC 10173)</name>
    <name type="common">Glume blotch fungus</name>
    <name type="synonym">Parastagonospora nodorum</name>
    <dbReference type="NCBI Taxonomy" id="321614"/>
    <lineage>
        <taxon>Eukaryota</taxon>
        <taxon>Fungi</taxon>
        <taxon>Dikarya</taxon>
        <taxon>Ascomycota</taxon>
        <taxon>Pezizomycotina</taxon>
        <taxon>Dothideomycetes</taxon>
        <taxon>Pleosporomycetidae</taxon>
        <taxon>Pleosporales</taxon>
        <taxon>Pleosporineae</taxon>
        <taxon>Phaeosphaeriaceae</taxon>
        <taxon>Parastagonospora</taxon>
    </lineage>
</organism>
<dbReference type="Pfam" id="PF07519">
    <property type="entry name" value="Tannase"/>
    <property type="match status" value="1"/>
</dbReference>
<proteinExistence type="inferred from homology"/>
<evidence type="ECO:0000256" key="8">
    <source>
        <dbReference type="ARBA" id="ARBA00023157"/>
    </source>
</evidence>
<dbReference type="PANTHER" id="PTHR33938:SF15">
    <property type="entry name" value="FERULOYL ESTERASE B-RELATED"/>
    <property type="match status" value="1"/>
</dbReference>
<dbReference type="Gene3D" id="3.40.50.1820">
    <property type="entry name" value="alpha/beta hydrolase"/>
    <property type="match status" value="1"/>
</dbReference>
<dbReference type="GO" id="GO:0045493">
    <property type="term" value="P:xylan catabolic process"/>
    <property type="evidence" value="ECO:0007669"/>
    <property type="project" value="UniProtKB-KW"/>
</dbReference>
<keyword evidence="3" id="KW-0624">Polysaccharide degradation</keyword>